<feature type="disulfide bond" evidence="18">
    <location>
        <begin position="630"/>
        <end position="659"/>
    </location>
</feature>
<reference evidence="25" key="1">
    <citation type="submission" date="2025-08" db="UniProtKB">
        <authorList>
            <consortium name="Ensembl"/>
        </authorList>
    </citation>
    <scope>IDENTIFICATION</scope>
</reference>
<feature type="disulfide bond" evidence="18">
    <location>
        <begin position="518"/>
        <end position="523"/>
    </location>
</feature>
<dbReference type="Gene3D" id="4.10.1240.30">
    <property type="match status" value="1"/>
</dbReference>
<dbReference type="GO" id="GO:0007160">
    <property type="term" value="P:cell-matrix adhesion"/>
    <property type="evidence" value="ECO:0007669"/>
    <property type="project" value="TreeGrafter"/>
</dbReference>
<dbReference type="InterPro" id="IPR014836">
    <property type="entry name" value="Integrin_bsu_cyt_dom"/>
</dbReference>
<dbReference type="InterPro" id="IPR033760">
    <property type="entry name" value="Integrin_beta_N"/>
</dbReference>
<dbReference type="Pfam" id="PF00362">
    <property type="entry name" value="Integrin_beta"/>
    <property type="match status" value="1"/>
</dbReference>
<evidence type="ECO:0000256" key="10">
    <source>
        <dbReference type="ARBA" id="ARBA00022837"/>
    </source>
</evidence>
<feature type="disulfide bond" evidence="18">
    <location>
        <begin position="396"/>
        <end position="651"/>
    </location>
</feature>
<dbReference type="Gene3D" id="2.60.40.1510">
    <property type="entry name" value="ntegrin, alpha v. Chain A, domain 3"/>
    <property type="match status" value="1"/>
</dbReference>
<feature type="disulfide bond" evidence="18">
    <location>
        <begin position="539"/>
        <end position="570"/>
    </location>
</feature>
<dbReference type="Gene3D" id="3.30.1680.10">
    <property type="entry name" value="ligand-binding face of the semaphorins, domain 2"/>
    <property type="match status" value="1"/>
</dbReference>
<keyword evidence="6 19" id="KW-0812">Transmembrane</keyword>
<feature type="domain" description="Integrin beta subunit cytoplasmic" evidence="23">
    <location>
        <begin position="712"/>
        <end position="758"/>
    </location>
</feature>
<feature type="disulfide bond" evidence="18">
    <location>
        <begin position="609"/>
        <end position="683"/>
    </location>
</feature>
<dbReference type="PANTHER" id="PTHR10082:SF60">
    <property type="entry name" value="INTEGRIN BETA-PS"/>
    <property type="match status" value="1"/>
</dbReference>
<dbReference type="FunFam" id="3.40.50.410:FF:000002">
    <property type="entry name" value="Integrin beta"/>
    <property type="match status" value="1"/>
</dbReference>
<feature type="disulfide bond" evidence="18">
    <location>
        <begin position="498"/>
        <end position="531"/>
    </location>
</feature>
<dbReference type="PROSITE" id="PS52047">
    <property type="entry name" value="I_EGF_2"/>
    <property type="match status" value="2"/>
</dbReference>
<dbReference type="InterPro" id="IPR036349">
    <property type="entry name" value="Integrin_bsu_tail_dom_sf"/>
</dbReference>
<keyword evidence="5" id="KW-0597">Phosphoprotein</keyword>
<dbReference type="FunFam" id="2.10.25.10:FF:000036">
    <property type="entry name" value="Integrin beta"/>
    <property type="match status" value="1"/>
</dbReference>
<dbReference type="SMART" id="SM01242">
    <property type="entry name" value="Integrin_B_tail"/>
    <property type="match status" value="1"/>
</dbReference>
<dbReference type="Proteomes" id="UP000694388">
    <property type="component" value="Unplaced"/>
</dbReference>
<dbReference type="SUPFAM" id="SSF53300">
    <property type="entry name" value="vWA-like"/>
    <property type="match status" value="1"/>
</dbReference>
<dbReference type="InterPro" id="IPR012896">
    <property type="entry name" value="Integrin_bsu_tail"/>
</dbReference>
<feature type="disulfide bond" evidence="18">
    <location>
        <begin position="254"/>
        <end position="295"/>
    </location>
</feature>
<dbReference type="Gene3D" id="2.10.25.10">
    <property type="entry name" value="Laminin"/>
    <property type="match status" value="4"/>
</dbReference>
<dbReference type="Gene3D" id="3.40.50.410">
    <property type="entry name" value="von Willebrand factor, type A domain"/>
    <property type="match status" value="1"/>
</dbReference>
<feature type="disulfide bond" evidence="18">
    <location>
        <begin position="38"/>
        <end position="69"/>
    </location>
</feature>
<keyword evidence="10" id="KW-0106">Calcium</keyword>
<keyword evidence="3" id="KW-1003">Cell membrane</keyword>
<evidence type="ECO:0000313" key="25">
    <source>
        <dbReference type="Ensembl" id="ENSEBUP00000014217.1"/>
    </source>
</evidence>
<keyword evidence="9" id="KW-0677">Repeat</keyword>
<keyword evidence="26" id="KW-1185">Reference proteome</keyword>
<feature type="disulfide bond" evidence="18">
    <location>
        <begin position="578"/>
        <end position="626"/>
    </location>
</feature>
<dbReference type="InterPro" id="IPR036465">
    <property type="entry name" value="vWFA_dom_sf"/>
</dbReference>
<keyword evidence="8 21" id="KW-0732">Signal</keyword>
<dbReference type="OMA" id="SASCKEC"/>
<dbReference type="InterPro" id="IPR057073">
    <property type="entry name" value="EGF_integrin_2"/>
</dbReference>
<name>A0A8C4QFX3_EPTBU</name>
<dbReference type="SUPFAM" id="SSF69687">
    <property type="entry name" value="Integrin beta tail domain"/>
    <property type="match status" value="1"/>
</dbReference>
<feature type="chain" id="PRO_5033986661" description="Integrin beta" evidence="21">
    <location>
        <begin position="25"/>
        <end position="761"/>
    </location>
</feature>
<dbReference type="AlphaFoldDB" id="A0A8C4QFX3"/>
<feature type="disulfide bond" evidence="18">
    <location>
        <begin position="48"/>
        <end position="58"/>
    </location>
</feature>
<dbReference type="GO" id="GO:0008305">
    <property type="term" value="C:integrin complex"/>
    <property type="evidence" value="ECO:0007669"/>
    <property type="project" value="TreeGrafter"/>
</dbReference>
<proteinExistence type="inferred from homology"/>
<evidence type="ECO:0000256" key="12">
    <source>
        <dbReference type="ARBA" id="ARBA00022889"/>
    </source>
</evidence>
<feature type="disulfide bond" evidence="18">
    <location>
        <begin position="537"/>
        <end position="542"/>
    </location>
</feature>
<evidence type="ECO:0000256" key="16">
    <source>
        <dbReference type="ARBA" id="ARBA00023157"/>
    </source>
</evidence>
<dbReference type="InterPro" id="IPR013111">
    <property type="entry name" value="EGF_extracell"/>
</dbReference>
<feature type="disulfide bond" evidence="18">
    <location>
        <begin position="464"/>
        <end position="480"/>
    </location>
</feature>
<evidence type="ECO:0000256" key="20">
    <source>
        <dbReference type="SAM" id="Phobius"/>
    </source>
</evidence>
<feature type="disulfide bond" evidence="18">
    <location>
        <begin position="197"/>
        <end position="206"/>
    </location>
</feature>
<dbReference type="PIRSF" id="PIRSF002512">
    <property type="entry name" value="Integrin_B"/>
    <property type="match status" value="1"/>
</dbReference>
<feature type="disulfide bond" evidence="18">
    <location>
        <begin position="35"/>
        <end position="45"/>
    </location>
</feature>
<evidence type="ECO:0000256" key="8">
    <source>
        <dbReference type="ARBA" id="ARBA00022729"/>
    </source>
</evidence>
<dbReference type="FunFam" id="3.30.1680.10:FF:000002">
    <property type="entry name" value="Integrin beta"/>
    <property type="match status" value="1"/>
</dbReference>
<evidence type="ECO:0000256" key="4">
    <source>
        <dbReference type="ARBA" id="ARBA00022536"/>
    </source>
</evidence>
<dbReference type="PRINTS" id="PR01186">
    <property type="entry name" value="INTEGRINB"/>
</dbReference>
<dbReference type="GO" id="GO:0007229">
    <property type="term" value="P:integrin-mediated signaling pathway"/>
    <property type="evidence" value="ECO:0007669"/>
    <property type="project" value="UniProtKB-KW"/>
</dbReference>
<keyword evidence="11" id="KW-0460">Magnesium</keyword>
<evidence type="ECO:0000259" key="24">
    <source>
        <dbReference type="SMART" id="SM01242"/>
    </source>
</evidence>
<evidence type="ECO:0000256" key="6">
    <source>
        <dbReference type="ARBA" id="ARBA00022692"/>
    </source>
</evidence>
<dbReference type="Pfam" id="PF07965">
    <property type="entry name" value="Integrin_B_tail"/>
    <property type="match status" value="1"/>
</dbReference>
<keyword evidence="4" id="KW-0245">EGF-like domain</keyword>
<evidence type="ECO:0000256" key="11">
    <source>
        <dbReference type="ARBA" id="ARBA00022842"/>
    </source>
</evidence>
<dbReference type="FunFam" id="4.10.1240.30:FF:000001">
    <property type="entry name" value="Integrin beta"/>
    <property type="match status" value="1"/>
</dbReference>
<keyword evidence="7" id="KW-0479">Metal-binding</keyword>
<evidence type="ECO:0000313" key="26">
    <source>
        <dbReference type="Proteomes" id="UP000694388"/>
    </source>
</evidence>
<dbReference type="GO" id="GO:0005178">
    <property type="term" value="F:integrin binding"/>
    <property type="evidence" value="ECO:0007669"/>
    <property type="project" value="TreeGrafter"/>
</dbReference>
<dbReference type="InterPro" id="IPR040622">
    <property type="entry name" value="EGF_integrin_1"/>
</dbReference>
<feature type="disulfide bond" evidence="18">
    <location>
        <begin position="453"/>
        <end position="462"/>
    </location>
</feature>
<evidence type="ECO:0000259" key="22">
    <source>
        <dbReference type="SMART" id="SM00187"/>
    </source>
</evidence>
<evidence type="ECO:0000256" key="5">
    <source>
        <dbReference type="ARBA" id="ARBA00022553"/>
    </source>
</evidence>
<comment type="similarity">
    <text evidence="2 19">Belongs to the integrin beta chain family.</text>
</comment>
<dbReference type="Pfam" id="PF23105">
    <property type="entry name" value="EGF_integrin"/>
    <property type="match status" value="1"/>
</dbReference>
<dbReference type="SMART" id="SM01241">
    <property type="entry name" value="Integrin_b_cyt"/>
    <property type="match status" value="1"/>
</dbReference>
<dbReference type="GO" id="GO:0016477">
    <property type="term" value="P:cell migration"/>
    <property type="evidence" value="ECO:0007669"/>
    <property type="project" value="TreeGrafter"/>
</dbReference>
<sequence length="761" mass="84089">MNHQHVCISIVAAIVIIGVKQVFANRCLLSNVFSCRECLLVHHDCAWCGQKEFEKSRCDMQTMLIQHGCKPEAVETSKSIVRIDKDEKLSSKSSASVGEPFVQLSPQEVFATIMPGVAAKFKVKVRQVEDYPVDVYYLMDLSRSMHKNLHAIQQLGTKLAQEMTILTSNFRLGFGTFVDKPISPFSYVYDKPSDEPCAGSENNRKCTPTFGFKNVLSLTDKVDNFNEQVQLQSLSRNRDSPEGGPDAILQVSVCTEKIGWRKDASHLLVFATDADSHFALDGRLAGLLKPNDGQCHLNSQNLYDGTNKQKYADMIPGSAVGILNSDSTNILQLIIKLYKSIRSKVELEVRNQPEDLSVTFTATCQDGEVRPGERKCTDVTIGDTVSFEVTVESHTCPIGPPVERTLQLTPIGFHDTLNLRVKLACGCPCEKDALNNSVHCNKHGTFECGMCHCHQGWLGETCRCNGSDVGPGVQVDQSGCFDPGSWQPVCSARGECICGTCVCHSSPYGLISGKYCECDDVSCARHSDLLCGGHGNCHCGMCRCHNGWTGDACNCTMQTYTCESPDGRMCSDRGQCVCGQCECTSPGSSGKTCERCPTCSDFCMARRDCVECQLFHTGRFSNQSLCSRYCKDRIQPVDSIEEPATDMVHMCAYKYENGCVMRFTYKEDAFGSATMAALKEPECPEGPNILLVVLSVVGGILLIGLALLLIWKILVCTHDRREYANFTEECSRAHWESSLNPLYKQNVSTFKNVNYMPRSEE</sequence>
<dbReference type="SUPFAM" id="SSF69179">
    <property type="entry name" value="Integrin domains"/>
    <property type="match status" value="1"/>
</dbReference>
<dbReference type="PANTHER" id="PTHR10082">
    <property type="entry name" value="INTEGRIN BETA SUBUNIT"/>
    <property type="match status" value="1"/>
</dbReference>
<feature type="disulfide bond" evidence="18">
    <location>
        <begin position="603"/>
        <end position="612"/>
    </location>
</feature>
<dbReference type="Ensembl" id="ENSEBUT00000014793.1">
    <property type="protein sequence ID" value="ENSEBUP00000014217.1"/>
    <property type="gene ID" value="ENSEBUG00000008961.1"/>
</dbReference>
<feature type="domain" description="Integrin beta subunit VWA" evidence="22">
    <location>
        <begin position="34"/>
        <end position="427"/>
    </location>
</feature>
<dbReference type="GO" id="GO:0009986">
    <property type="term" value="C:cell surface"/>
    <property type="evidence" value="ECO:0007669"/>
    <property type="project" value="TreeGrafter"/>
</dbReference>
<protein>
    <recommendedName>
        <fullName evidence="19">Integrin beta</fullName>
    </recommendedName>
</protein>
<dbReference type="Pfam" id="PF18372">
    <property type="entry name" value="I-EGF_1"/>
    <property type="match status" value="1"/>
</dbReference>
<keyword evidence="14 19" id="KW-0401">Integrin</keyword>
<evidence type="ECO:0000256" key="3">
    <source>
        <dbReference type="ARBA" id="ARBA00022475"/>
    </source>
</evidence>
<feature type="disulfide bond" evidence="18">
    <location>
        <begin position="576"/>
        <end position="581"/>
    </location>
</feature>
<dbReference type="InterPro" id="IPR015812">
    <property type="entry name" value="Integrin_bsu"/>
</dbReference>
<dbReference type="Pfam" id="PF07974">
    <property type="entry name" value="EGF_2"/>
    <property type="match status" value="1"/>
</dbReference>
<dbReference type="GeneTree" id="ENSGT01150000286919"/>
<feature type="disulfide bond" evidence="18">
    <location>
        <begin position="448"/>
        <end position="490"/>
    </location>
</feature>
<keyword evidence="15 20" id="KW-0472">Membrane</keyword>
<evidence type="ECO:0000256" key="1">
    <source>
        <dbReference type="ARBA" id="ARBA00004251"/>
    </source>
</evidence>
<dbReference type="SUPFAM" id="SSF57196">
    <property type="entry name" value="EGF/Laminin"/>
    <property type="match status" value="2"/>
</dbReference>
<feature type="disulfide bond" evidence="18">
    <location>
        <begin position="27"/>
        <end position="427"/>
    </location>
</feature>
<dbReference type="Pfam" id="PF17205">
    <property type="entry name" value="PSI_integrin"/>
    <property type="match status" value="1"/>
</dbReference>
<keyword evidence="17" id="KW-0325">Glycoprotein</keyword>
<reference evidence="25" key="2">
    <citation type="submission" date="2025-09" db="UniProtKB">
        <authorList>
            <consortium name="Ensembl"/>
        </authorList>
    </citation>
    <scope>IDENTIFICATION</scope>
</reference>
<evidence type="ECO:0000256" key="9">
    <source>
        <dbReference type="ARBA" id="ARBA00022737"/>
    </source>
</evidence>
<organism evidence="25 26">
    <name type="scientific">Eptatretus burgeri</name>
    <name type="common">Inshore hagfish</name>
    <dbReference type="NCBI Taxonomy" id="7764"/>
    <lineage>
        <taxon>Eukaryota</taxon>
        <taxon>Metazoa</taxon>
        <taxon>Chordata</taxon>
        <taxon>Craniata</taxon>
        <taxon>Vertebrata</taxon>
        <taxon>Cyclostomata</taxon>
        <taxon>Myxini</taxon>
        <taxon>Myxiniformes</taxon>
        <taxon>Myxinidae</taxon>
        <taxon>Eptatretinae</taxon>
        <taxon>Eptatretus</taxon>
    </lineage>
</organism>
<dbReference type="GO" id="GO:0098609">
    <property type="term" value="P:cell-cell adhesion"/>
    <property type="evidence" value="ECO:0007669"/>
    <property type="project" value="TreeGrafter"/>
</dbReference>
<evidence type="ECO:0000256" key="21">
    <source>
        <dbReference type="SAM" id="SignalP"/>
    </source>
</evidence>
<dbReference type="Gene3D" id="1.20.5.100">
    <property type="entry name" value="Cytochrome c1, transmembrane anchor, C-terminal"/>
    <property type="match status" value="1"/>
</dbReference>
<evidence type="ECO:0000256" key="19">
    <source>
        <dbReference type="RuleBase" id="RU000633"/>
    </source>
</evidence>
<feature type="disulfide bond" evidence="18">
    <location>
        <begin position="503"/>
        <end position="516"/>
    </location>
</feature>
<evidence type="ECO:0000256" key="18">
    <source>
        <dbReference type="PIRSR" id="PIRSR002512-1"/>
    </source>
</evidence>
<keyword evidence="12 19" id="KW-0130">Cell adhesion</keyword>
<dbReference type="InterPro" id="IPR032695">
    <property type="entry name" value="Integrin_dom_sf"/>
</dbReference>
<feature type="disulfide bond" evidence="18">
    <location>
        <begin position="544"/>
        <end position="553"/>
    </location>
</feature>
<feature type="domain" description="Integrin beta subunit tail" evidence="24">
    <location>
        <begin position="603"/>
        <end position="688"/>
    </location>
</feature>
<evidence type="ECO:0000256" key="14">
    <source>
        <dbReference type="ARBA" id="ARBA00023037"/>
    </source>
</evidence>
<dbReference type="SUPFAM" id="SSF103575">
    <property type="entry name" value="Plexin repeat"/>
    <property type="match status" value="1"/>
</dbReference>
<feature type="disulfide bond" evidence="18">
    <location>
        <begin position="364"/>
        <end position="376"/>
    </location>
</feature>
<comment type="subcellular location">
    <subcellularLocation>
        <location evidence="1 19">Cell membrane</location>
        <topology evidence="1 19">Single-pass type I membrane protein</topology>
    </subcellularLocation>
</comment>
<evidence type="ECO:0000256" key="15">
    <source>
        <dbReference type="ARBA" id="ARBA00023136"/>
    </source>
</evidence>
<dbReference type="Pfam" id="PF08725">
    <property type="entry name" value="Integrin_b_cyt"/>
    <property type="match status" value="1"/>
</dbReference>
<keyword evidence="13 20" id="KW-1133">Transmembrane helix</keyword>
<feature type="signal peptide" evidence="21">
    <location>
        <begin position="1"/>
        <end position="24"/>
    </location>
</feature>
<dbReference type="GO" id="GO:0046872">
    <property type="term" value="F:metal ion binding"/>
    <property type="evidence" value="ECO:0007669"/>
    <property type="project" value="UniProtKB-KW"/>
</dbReference>
<accession>A0A8C4QFX3</accession>
<evidence type="ECO:0000256" key="17">
    <source>
        <dbReference type="ARBA" id="ARBA00023180"/>
    </source>
</evidence>
<evidence type="ECO:0000256" key="13">
    <source>
        <dbReference type="ARBA" id="ARBA00022989"/>
    </source>
</evidence>
<feature type="disulfide bond" evidence="18">
    <location>
        <begin position="496"/>
        <end position="501"/>
    </location>
</feature>
<evidence type="ECO:0000256" key="2">
    <source>
        <dbReference type="ARBA" id="ARBA00007449"/>
    </source>
</evidence>
<dbReference type="GO" id="GO:0033627">
    <property type="term" value="P:cell adhesion mediated by integrin"/>
    <property type="evidence" value="ECO:0007669"/>
    <property type="project" value="TreeGrafter"/>
</dbReference>
<dbReference type="InterPro" id="IPR002369">
    <property type="entry name" value="Integrin_bsu_VWA"/>
</dbReference>
<feature type="disulfide bond" evidence="18">
    <location>
        <begin position="583"/>
        <end position="593"/>
    </location>
</feature>
<feature type="disulfide bond" evidence="18">
    <location>
        <begin position="555"/>
        <end position="562"/>
    </location>
</feature>
<evidence type="ECO:0000259" key="23">
    <source>
        <dbReference type="SMART" id="SM01241"/>
    </source>
</evidence>
<feature type="disulfide bond" evidence="18">
    <location>
        <begin position="425"/>
        <end position="429"/>
    </location>
</feature>
<keyword evidence="16 18" id="KW-1015">Disulfide bond</keyword>
<dbReference type="GO" id="GO:0005925">
    <property type="term" value="C:focal adhesion"/>
    <property type="evidence" value="ECO:0007669"/>
    <property type="project" value="TreeGrafter"/>
</dbReference>
<dbReference type="SMART" id="SM00187">
    <property type="entry name" value="INB"/>
    <property type="match status" value="1"/>
</dbReference>
<evidence type="ECO:0000256" key="7">
    <source>
        <dbReference type="ARBA" id="ARBA00022723"/>
    </source>
</evidence>
<feature type="transmembrane region" description="Helical" evidence="20">
    <location>
        <begin position="689"/>
        <end position="711"/>
    </location>
</feature>